<dbReference type="Proteomes" id="UP001240984">
    <property type="component" value="Unassembled WGS sequence"/>
</dbReference>
<name>A0ABT9MTA9_9ACTN</name>
<proteinExistence type="predicted"/>
<organism evidence="1 2">
    <name type="scientific">Catenuloplanes nepalensis</name>
    <dbReference type="NCBI Taxonomy" id="587533"/>
    <lineage>
        <taxon>Bacteria</taxon>
        <taxon>Bacillati</taxon>
        <taxon>Actinomycetota</taxon>
        <taxon>Actinomycetes</taxon>
        <taxon>Micromonosporales</taxon>
        <taxon>Micromonosporaceae</taxon>
        <taxon>Catenuloplanes</taxon>
    </lineage>
</organism>
<gene>
    <name evidence="1" type="ORF">J2S43_002768</name>
</gene>
<keyword evidence="2" id="KW-1185">Reference proteome</keyword>
<reference evidence="1 2" key="1">
    <citation type="submission" date="2023-07" db="EMBL/GenBank/DDBJ databases">
        <title>Sequencing the genomes of 1000 actinobacteria strains.</title>
        <authorList>
            <person name="Klenk H.-P."/>
        </authorList>
    </citation>
    <scope>NUCLEOTIDE SEQUENCE [LARGE SCALE GENOMIC DNA]</scope>
    <source>
        <strain evidence="1 2">DSM 44710</strain>
    </source>
</reference>
<evidence type="ECO:0000313" key="2">
    <source>
        <dbReference type="Proteomes" id="UP001240984"/>
    </source>
</evidence>
<evidence type="ECO:0000313" key="1">
    <source>
        <dbReference type="EMBL" id="MDP9794256.1"/>
    </source>
</evidence>
<protein>
    <submittedName>
        <fullName evidence="1">Uncharacterized protein</fullName>
    </submittedName>
</protein>
<accession>A0ABT9MTA9</accession>
<sequence>MSTEQQLLTTVTDAVRLTAGARAVAAAGPDHVVWLGAYGTGPSARRAGPLLRTILTMLGDLDDKVTADAIILEAGGTVFHSGPLSHGPIAPSHRTTTVDGTPRRLFPSRISRATVAAAILDEAENPAHAGRIAVPLRR</sequence>
<dbReference type="Gene3D" id="3.40.50.720">
    <property type="entry name" value="NAD(P)-binding Rossmann-like Domain"/>
    <property type="match status" value="1"/>
</dbReference>
<comment type="caution">
    <text evidence="1">The sequence shown here is derived from an EMBL/GenBank/DDBJ whole genome shotgun (WGS) entry which is preliminary data.</text>
</comment>
<dbReference type="RefSeq" id="WP_306829404.1">
    <property type="nucleotide sequence ID" value="NZ_JAUSRA010000001.1"/>
</dbReference>
<dbReference type="EMBL" id="JAUSRA010000001">
    <property type="protein sequence ID" value="MDP9794256.1"/>
    <property type="molecule type" value="Genomic_DNA"/>
</dbReference>